<evidence type="ECO:0000313" key="6">
    <source>
        <dbReference type="Proteomes" id="UP001345827"/>
    </source>
</evidence>
<feature type="binding site" evidence="3">
    <location>
        <position position="167"/>
    </location>
    <ligand>
        <name>a divalent metal cation</name>
        <dbReference type="ChEBI" id="CHEBI:60240"/>
    </ligand>
</feature>
<feature type="binding site" evidence="3">
    <location>
        <position position="21"/>
    </location>
    <ligand>
        <name>a divalent metal cation</name>
        <dbReference type="ChEBI" id="CHEBI:60240"/>
    </ligand>
</feature>
<dbReference type="AlphaFoldDB" id="A0AAV9QJ33"/>
<comment type="cofactor">
    <cofactor evidence="3">
        <name>Zn(2+)</name>
        <dbReference type="ChEBI" id="CHEBI:29105"/>
    </cofactor>
    <text evidence="3">Binds 1 divalent metal cation per subunit.</text>
</comment>
<dbReference type="GO" id="GO:0005509">
    <property type="term" value="F:calcium ion binding"/>
    <property type="evidence" value="ECO:0007669"/>
    <property type="project" value="TreeGrafter"/>
</dbReference>
<dbReference type="InterPro" id="IPR013658">
    <property type="entry name" value="SGL"/>
</dbReference>
<dbReference type="PANTHER" id="PTHR10907">
    <property type="entry name" value="REGUCALCIN"/>
    <property type="match status" value="1"/>
</dbReference>
<dbReference type="Pfam" id="PF08450">
    <property type="entry name" value="SGL"/>
    <property type="match status" value="1"/>
</dbReference>
<evidence type="ECO:0000256" key="1">
    <source>
        <dbReference type="ARBA" id="ARBA00008853"/>
    </source>
</evidence>
<dbReference type="InterPro" id="IPR011042">
    <property type="entry name" value="6-blade_b-propeller_TolB-like"/>
</dbReference>
<keyword evidence="3" id="KW-0862">Zinc</keyword>
<accession>A0AAV9QJ33</accession>
<organism evidence="5 6">
    <name type="scientific">Vermiconidia calcicola</name>
    <dbReference type="NCBI Taxonomy" id="1690605"/>
    <lineage>
        <taxon>Eukaryota</taxon>
        <taxon>Fungi</taxon>
        <taxon>Dikarya</taxon>
        <taxon>Ascomycota</taxon>
        <taxon>Pezizomycotina</taxon>
        <taxon>Dothideomycetes</taxon>
        <taxon>Dothideomycetidae</taxon>
        <taxon>Mycosphaerellales</taxon>
        <taxon>Extremaceae</taxon>
        <taxon>Vermiconidia</taxon>
    </lineage>
</organism>
<keyword evidence="6" id="KW-1185">Reference proteome</keyword>
<evidence type="ECO:0000256" key="2">
    <source>
        <dbReference type="PIRSR" id="PIRSR605511-1"/>
    </source>
</evidence>
<dbReference type="GO" id="GO:0004341">
    <property type="term" value="F:gluconolactonase activity"/>
    <property type="evidence" value="ECO:0007669"/>
    <property type="project" value="TreeGrafter"/>
</dbReference>
<dbReference type="SUPFAM" id="SSF63829">
    <property type="entry name" value="Calcium-dependent phosphotriesterase"/>
    <property type="match status" value="1"/>
</dbReference>
<dbReference type="PANTHER" id="PTHR10907:SF47">
    <property type="entry name" value="REGUCALCIN"/>
    <property type="match status" value="1"/>
</dbReference>
<dbReference type="PRINTS" id="PR01790">
    <property type="entry name" value="SMP30FAMILY"/>
</dbReference>
<dbReference type="EMBL" id="JAXLQG010000003">
    <property type="protein sequence ID" value="KAK5542187.1"/>
    <property type="molecule type" value="Genomic_DNA"/>
</dbReference>
<sequence>MGVQEWTVKEAYYPSKCSLGEGPYYTPERHELRYMDINNKKLFIIDLNKGPDSVKIIDTKMPIGVTANIEGVDSSEIILAGAKDGVTKFNLKTGEHEYVAKYWSGSNAEDKTRRMRSNDGAVDTQGRFWVEAFVDPEIAEPTEEGCLFRLDHDGELRTMHENMTIPNGITWNADDNTMFLTDSPRGDVFEFDYDPKTGDISNKRVFFHLDEVEQGVNPDGHAMDVQGNIWHACYGGWKVIRISPQGEITGIIHLPTRNITCPTFAGTELFITSAKEAEPEKFPESAKFAGNLFKVDVGIKGMPKYKYRPA</sequence>
<feature type="binding site" evidence="3">
    <location>
        <position position="116"/>
    </location>
    <ligand>
        <name>substrate</name>
    </ligand>
</feature>
<comment type="caution">
    <text evidence="5">The sequence shown here is derived from an EMBL/GenBank/DDBJ whole genome shotgun (WGS) entry which is preliminary data.</text>
</comment>
<evidence type="ECO:0000256" key="3">
    <source>
        <dbReference type="PIRSR" id="PIRSR605511-2"/>
    </source>
</evidence>
<comment type="similarity">
    <text evidence="1">Belongs to the SMP-30/CGR1 family.</text>
</comment>
<proteinExistence type="inferred from homology"/>
<evidence type="ECO:0000313" key="5">
    <source>
        <dbReference type="EMBL" id="KAK5542187.1"/>
    </source>
</evidence>
<dbReference type="Gene3D" id="2.120.10.30">
    <property type="entry name" value="TolB, C-terminal domain"/>
    <property type="match status" value="1"/>
</dbReference>
<feature type="active site" description="Proton donor/acceptor" evidence="2">
    <location>
        <position position="219"/>
    </location>
</feature>
<dbReference type="InterPro" id="IPR005511">
    <property type="entry name" value="SMP-30"/>
</dbReference>
<protein>
    <submittedName>
        <fullName evidence="5">rRNA-processing protein cgr1</fullName>
    </submittedName>
</protein>
<gene>
    <name evidence="5" type="primary">CGR1_2</name>
    <name evidence="5" type="ORF">LTR25_002072</name>
</gene>
<dbReference type="Proteomes" id="UP001345827">
    <property type="component" value="Unassembled WGS sequence"/>
</dbReference>
<feature type="domain" description="SMP-30/Gluconolactonase/LRE-like region" evidence="4">
    <location>
        <begin position="19"/>
        <end position="274"/>
    </location>
</feature>
<keyword evidence="3" id="KW-0479">Metal-binding</keyword>
<evidence type="ECO:0000259" key="4">
    <source>
        <dbReference type="Pfam" id="PF08450"/>
    </source>
</evidence>
<reference evidence="5 6" key="1">
    <citation type="submission" date="2023-06" db="EMBL/GenBank/DDBJ databases">
        <title>Black Yeasts Isolated from many extreme environments.</title>
        <authorList>
            <person name="Coleine C."/>
            <person name="Stajich J.E."/>
            <person name="Selbmann L."/>
        </authorList>
    </citation>
    <scope>NUCLEOTIDE SEQUENCE [LARGE SCALE GENOMIC DNA]</scope>
    <source>
        <strain evidence="5 6">CCFEE 5887</strain>
    </source>
</reference>
<feature type="binding site" evidence="3">
    <location>
        <position position="219"/>
    </location>
    <ligand>
        <name>a divalent metal cation</name>
        <dbReference type="ChEBI" id="CHEBI:60240"/>
    </ligand>
</feature>
<feature type="binding site" evidence="3">
    <location>
        <position position="118"/>
    </location>
    <ligand>
        <name>substrate</name>
    </ligand>
</feature>
<name>A0AAV9QJ33_9PEZI</name>